<evidence type="ECO:0000313" key="9">
    <source>
        <dbReference type="Proteomes" id="UP000002484"/>
    </source>
</evidence>
<dbReference type="InParanoid" id="E3JD88"/>
<dbReference type="EMBL" id="CP002299">
    <property type="protein sequence ID" value="ADP82372.1"/>
    <property type="molecule type" value="Genomic_DNA"/>
</dbReference>
<keyword evidence="9" id="KW-1185">Reference proteome</keyword>
<keyword evidence="6 7" id="KW-0472">Membrane</keyword>
<comment type="subcellular location">
    <subcellularLocation>
        <location evidence="1">Cell membrane</location>
        <topology evidence="1">Multi-pass membrane protein</topology>
    </subcellularLocation>
</comment>
<feature type="transmembrane region" description="Helical" evidence="7">
    <location>
        <begin position="140"/>
        <end position="158"/>
    </location>
</feature>
<evidence type="ECO:0000256" key="3">
    <source>
        <dbReference type="ARBA" id="ARBA00022475"/>
    </source>
</evidence>
<keyword evidence="4 7" id="KW-0812">Transmembrane</keyword>
<dbReference type="HOGENOM" id="CLU_033541_2_1_11"/>
<dbReference type="PANTHER" id="PTHR30106:SF1">
    <property type="entry name" value="UPF0324 MEMBRANE PROTEIN FN0533"/>
    <property type="match status" value="1"/>
</dbReference>
<accession>E3JD88</accession>
<evidence type="ECO:0000256" key="4">
    <source>
        <dbReference type="ARBA" id="ARBA00022692"/>
    </source>
</evidence>
<keyword evidence="5 7" id="KW-1133">Transmembrane helix</keyword>
<organism evidence="8 9">
    <name type="scientific">Pseudofrankia inefficax (strain DSM 45817 / CECT 9037 / DDB 130130 / EuI1c)</name>
    <name type="common">Frankia inefficax</name>
    <dbReference type="NCBI Taxonomy" id="298654"/>
    <lineage>
        <taxon>Bacteria</taxon>
        <taxon>Bacillati</taxon>
        <taxon>Actinomycetota</taxon>
        <taxon>Actinomycetes</taxon>
        <taxon>Frankiales</taxon>
        <taxon>Frankiaceae</taxon>
        <taxon>Pseudofrankia</taxon>
    </lineage>
</organism>
<evidence type="ECO:0000313" key="8">
    <source>
        <dbReference type="EMBL" id="ADP82372.1"/>
    </source>
</evidence>
<dbReference type="OrthoDB" id="9766798at2"/>
<feature type="transmembrane region" description="Helical" evidence="7">
    <location>
        <begin position="36"/>
        <end position="65"/>
    </location>
</feature>
<evidence type="ECO:0000256" key="6">
    <source>
        <dbReference type="ARBA" id="ARBA00023136"/>
    </source>
</evidence>
<name>E3JD88_PSEI1</name>
<feature type="transmembrane region" description="Helical" evidence="7">
    <location>
        <begin position="282"/>
        <end position="302"/>
    </location>
</feature>
<feature type="transmembrane region" description="Helical" evidence="7">
    <location>
        <begin position="341"/>
        <end position="360"/>
    </location>
</feature>
<dbReference type="PANTHER" id="PTHR30106">
    <property type="entry name" value="INNER MEMBRANE PROTEIN YEIH-RELATED"/>
    <property type="match status" value="1"/>
</dbReference>
<dbReference type="InterPro" id="IPR018383">
    <property type="entry name" value="UPF0324_pro"/>
</dbReference>
<comment type="similarity">
    <text evidence="2">Belongs to the UPF0324 family.</text>
</comment>
<dbReference type="AlphaFoldDB" id="E3JD88"/>
<dbReference type="KEGG" id="fri:FraEuI1c_4373"/>
<dbReference type="RefSeq" id="WP_013425490.1">
    <property type="nucleotide sequence ID" value="NC_014666.1"/>
</dbReference>
<feature type="transmembrane region" description="Helical" evidence="7">
    <location>
        <begin position="234"/>
        <end position="251"/>
    </location>
</feature>
<feature type="transmembrane region" description="Helical" evidence="7">
    <location>
        <begin position="314"/>
        <end position="334"/>
    </location>
</feature>
<feature type="transmembrane region" description="Helical" evidence="7">
    <location>
        <begin position="110"/>
        <end position="128"/>
    </location>
</feature>
<keyword evidence="3" id="KW-1003">Cell membrane</keyword>
<evidence type="ECO:0000256" key="1">
    <source>
        <dbReference type="ARBA" id="ARBA00004651"/>
    </source>
</evidence>
<dbReference type="Pfam" id="PF03601">
    <property type="entry name" value="Cons_hypoth698"/>
    <property type="match status" value="1"/>
</dbReference>
<dbReference type="STRING" id="298654.FraEuI1c_4373"/>
<proteinExistence type="inferred from homology"/>
<reference evidence="8 9" key="1">
    <citation type="submission" date="2010-10" db="EMBL/GenBank/DDBJ databases">
        <title>Complete sequence of Frankia sp. EuI1c.</title>
        <authorList>
            <consortium name="US DOE Joint Genome Institute"/>
            <person name="Lucas S."/>
            <person name="Copeland A."/>
            <person name="Lapidus A."/>
            <person name="Cheng J.-F."/>
            <person name="Bruce D."/>
            <person name="Goodwin L."/>
            <person name="Pitluck S."/>
            <person name="Chertkov O."/>
            <person name="Detter J.C."/>
            <person name="Han C."/>
            <person name="Tapia R."/>
            <person name="Land M."/>
            <person name="Hauser L."/>
            <person name="Jeffries C."/>
            <person name="Kyrpides N."/>
            <person name="Ivanova N."/>
            <person name="Mikhailova N."/>
            <person name="Beauchemin N."/>
            <person name="Sen A."/>
            <person name="Sur S.A."/>
            <person name="Gtari M."/>
            <person name="Wall L."/>
            <person name="Tisa L."/>
            <person name="Woyke T."/>
        </authorList>
    </citation>
    <scope>NUCLEOTIDE SEQUENCE [LARGE SCALE GENOMIC DNA]</scope>
    <source>
        <strain evidence="9">DSM 45817 / CECT 9037 / EuI1c</strain>
    </source>
</reference>
<dbReference type="Proteomes" id="UP000002484">
    <property type="component" value="Chromosome"/>
</dbReference>
<evidence type="ECO:0000256" key="7">
    <source>
        <dbReference type="SAM" id="Phobius"/>
    </source>
</evidence>
<feature type="transmembrane region" description="Helical" evidence="7">
    <location>
        <begin position="170"/>
        <end position="189"/>
    </location>
</feature>
<evidence type="ECO:0000256" key="5">
    <source>
        <dbReference type="ARBA" id="ARBA00022989"/>
    </source>
</evidence>
<dbReference type="eggNOG" id="COG2855">
    <property type="taxonomic scope" value="Bacteria"/>
</dbReference>
<gene>
    <name evidence="8" type="ordered locus">FraEuI1c_4373</name>
</gene>
<sequence>MTTVPVREHRPARPTRFVAARFAASGELGGLTLAGAIGLAATAVGAACPVLGAPVVAVVGGALLSPLARRWRGVVQPGLDIARVRLLRLSVVLLGAQLSLGQVAHAGVASLPVMLTTLAACLAGAALLGRGLRVGRDLRVLIGVGTAICGASAIAATSPTIRARDPDVTYAVSTIFLFNVAAVLVFPPLGHALGLSPNGFGLFAGTAVNDMSSVVATAGSYGPAAAQQAVVVKLVRTLMIIPIVLTLGALVRRREAPAGPAAATRRRPGRGGLVVARRAARLVPGFLVGFVLVAAANSAGLLPAASQEPLRRGAMVLIAVALAAIGLATDVAALRRTGGRPLLLGLLLWVTVSVTSLAVARVV</sequence>
<dbReference type="GO" id="GO:0005886">
    <property type="term" value="C:plasma membrane"/>
    <property type="evidence" value="ECO:0007669"/>
    <property type="project" value="UniProtKB-SubCell"/>
</dbReference>
<protein>
    <submittedName>
        <fullName evidence="8">Uncharacterized protein family UPF0324</fullName>
    </submittedName>
</protein>
<evidence type="ECO:0000256" key="2">
    <source>
        <dbReference type="ARBA" id="ARBA00007977"/>
    </source>
</evidence>